<dbReference type="GO" id="GO:0005886">
    <property type="term" value="C:plasma membrane"/>
    <property type="evidence" value="ECO:0007669"/>
    <property type="project" value="UniProtKB-SubCell"/>
</dbReference>
<organism evidence="11 12">
    <name type="scientific">Simplicispira metamorpha</name>
    <dbReference type="NCBI Taxonomy" id="80881"/>
    <lineage>
        <taxon>Bacteria</taxon>
        <taxon>Pseudomonadati</taxon>
        <taxon>Pseudomonadota</taxon>
        <taxon>Betaproteobacteria</taxon>
        <taxon>Burkholderiales</taxon>
        <taxon>Comamonadaceae</taxon>
        <taxon>Simplicispira</taxon>
    </lineage>
</organism>
<feature type="transmembrane region" description="Helical" evidence="9">
    <location>
        <begin position="23"/>
        <end position="47"/>
    </location>
</feature>
<evidence type="ECO:0000256" key="8">
    <source>
        <dbReference type="ARBA" id="ARBA00024235"/>
    </source>
</evidence>
<feature type="domain" description="Ancillary SecYEG translocon subunit/Cell division coordinator CpoB TPR" evidence="10">
    <location>
        <begin position="17"/>
        <end position="210"/>
    </location>
</feature>
<dbReference type="InterPro" id="IPR011990">
    <property type="entry name" value="TPR-like_helical_dom_sf"/>
</dbReference>
<dbReference type="AlphaFoldDB" id="A0A4R2NG03"/>
<proteinExistence type="inferred from homology"/>
<name>A0A4R2NG03_9BURK</name>
<dbReference type="EMBL" id="SLXH01000002">
    <property type="protein sequence ID" value="TCP20210.1"/>
    <property type="molecule type" value="Genomic_DNA"/>
</dbReference>
<evidence type="ECO:0000256" key="6">
    <source>
        <dbReference type="ARBA" id="ARBA00023186"/>
    </source>
</evidence>
<keyword evidence="6" id="KW-0143">Chaperone</keyword>
<evidence type="ECO:0000313" key="11">
    <source>
        <dbReference type="EMBL" id="TCP20210.1"/>
    </source>
</evidence>
<dbReference type="Pfam" id="PF09976">
    <property type="entry name" value="TPR_21"/>
    <property type="match status" value="1"/>
</dbReference>
<dbReference type="PANTHER" id="PTHR38035">
    <property type="entry name" value="UPF0070 PROTEIN YFGM"/>
    <property type="match status" value="1"/>
</dbReference>
<evidence type="ECO:0000256" key="1">
    <source>
        <dbReference type="ARBA" id="ARBA00004401"/>
    </source>
</evidence>
<evidence type="ECO:0000256" key="5">
    <source>
        <dbReference type="ARBA" id="ARBA00023136"/>
    </source>
</evidence>
<dbReference type="PIRSF" id="PIRSF006170">
    <property type="entry name" value="YfgM"/>
    <property type="match status" value="1"/>
</dbReference>
<keyword evidence="3 9" id="KW-0812">Transmembrane</keyword>
<evidence type="ECO:0000256" key="2">
    <source>
        <dbReference type="ARBA" id="ARBA00022475"/>
    </source>
</evidence>
<evidence type="ECO:0000256" key="4">
    <source>
        <dbReference type="ARBA" id="ARBA00022989"/>
    </source>
</evidence>
<keyword evidence="2" id="KW-1003">Cell membrane</keyword>
<dbReference type="OrthoDB" id="8521102at2"/>
<comment type="subcellular location">
    <subcellularLocation>
        <location evidence="1">Cell membrane</location>
        <topology evidence="1">Single-pass type II membrane protein</topology>
    </subcellularLocation>
</comment>
<keyword evidence="12" id="KW-1185">Reference proteome</keyword>
<gene>
    <name evidence="11" type="ORF">EV674_102178</name>
</gene>
<accession>A0A4R2NG03</accession>
<reference evidence="11 12" key="1">
    <citation type="submission" date="2019-03" db="EMBL/GenBank/DDBJ databases">
        <title>Genomic Encyclopedia of Type Strains, Phase IV (KMG-IV): sequencing the most valuable type-strain genomes for metagenomic binning, comparative biology and taxonomic classification.</title>
        <authorList>
            <person name="Goeker M."/>
        </authorList>
    </citation>
    <scope>NUCLEOTIDE SEQUENCE [LARGE SCALE GENOMIC DNA]</scope>
    <source>
        <strain evidence="11 12">DSM 1837</strain>
    </source>
</reference>
<protein>
    <recommendedName>
        <fullName evidence="8">Ancillary SecYEG translocon subunit</fullName>
    </recommendedName>
</protein>
<dbReference type="GO" id="GO:0044877">
    <property type="term" value="F:protein-containing complex binding"/>
    <property type="evidence" value="ECO:0007669"/>
    <property type="project" value="InterPro"/>
</dbReference>
<evidence type="ECO:0000256" key="9">
    <source>
        <dbReference type="SAM" id="Phobius"/>
    </source>
</evidence>
<comment type="similarity">
    <text evidence="7">Belongs to the YfgM family.</text>
</comment>
<dbReference type="Proteomes" id="UP000295182">
    <property type="component" value="Unassembled WGS sequence"/>
</dbReference>
<keyword evidence="4 9" id="KW-1133">Transmembrane helix</keyword>
<dbReference type="RefSeq" id="WP_119011887.1">
    <property type="nucleotide sequence ID" value="NZ_QXNC01000001.1"/>
</dbReference>
<dbReference type="InterPro" id="IPR026039">
    <property type="entry name" value="YfgM"/>
</dbReference>
<comment type="caution">
    <text evidence="11">The sequence shown here is derived from an EMBL/GenBank/DDBJ whole genome shotgun (WGS) entry which is preliminary data.</text>
</comment>
<keyword evidence="5 9" id="KW-0472">Membrane</keyword>
<dbReference type="Gene3D" id="1.25.40.10">
    <property type="entry name" value="Tetratricopeptide repeat domain"/>
    <property type="match status" value="1"/>
</dbReference>
<dbReference type="PANTHER" id="PTHR38035:SF1">
    <property type="entry name" value="ANCILLARY SECYEG TRANSLOCON SUBUNIT"/>
    <property type="match status" value="1"/>
</dbReference>
<evidence type="ECO:0000313" key="12">
    <source>
        <dbReference type="Proteomes" id="UP000295182"/>
    </source>
</evidence>
<evidence type="ECO:0000259" key="10">
    <source>
        <dbReference type="Pfam" id="PF09976"/>
    </source>
</evidence>
<evidence type="ECO:0000256" key="3">
    <source>
        <dbReference type="ARBA" id="ARBA00022692"/>
    </source>
</evidence>
<sequence>MANHFDLEEQEQLDQLKHFWKSWGGFISAVVFIFIFSVTAWNMYGYWKNRQAVQASMLLELIKTSIVSGDLSRVDQAFSEIKSKSPKTIQAAQAGLLVAKVNYDRGENDAAKSALLSVINNSSDVNQKVVANLRLINILFEEKKYDEAFENLSMSFPGAFDGLGKDRRADLMLMRENNKDAISDYLIAYQKYDDNLGYRKLIEFKLNSLGVPNRSFVISDVSSTGILR</sequence>
<evidence type="ECO:0000256" key="7">
    <source>
        <dbReference type="ARBA" id="ARBA00024197"/>
    </source>
</evidence>
<dbReference type="InterPro" id="IPR018704">
    <property type="entry name" value="SecYEG/CpoB_TPR"/>
</dbReference>